<organism evidence="1">
    <name type="scientific">marine metagenome</name>
    <dbReference type="NCBI Taxonomy" id="408172"/>
    <lineage>
        <taxon>unclassified sequences</taxon>
        <taxon>metagenomes</taxon>
        <taxon>ecological metagenomes</taxon>
    </lineage>
</organism>
<dbReference type="EMBL" id="UINC01222006">
    <property type="protein sequence ID" value="SVE50587.1"/>
    <property type="molecule type" value="Genomic_DNA"/>
</dbReference>
<name>A0A383E165_9ZZZZ</name>
<dbReference type="AlphaFoldDB" id="A0A383E165"/>
<reference evidence="1" key="1">
    <citation type="submission" date="2018-05" db="EMBL/GenBank/DDBJ databases">
        <authorList>
            <person name="Lanie J.A."/>
            <person name="Ng W.-L."/>
            <person name="Kazmierczak K.M."/>
            <person name="Andrzejewski T.M."/>
            <person name="Davidsen T.M."/>
            <person name="Wayne K.J."/>
            <person name="Tettelin H."/>
            <person name="Glass J.I."/>
            <person name="Rusch D."/>
            <person name="Podicherti R."/>
            <person name="Tsui H.-C.T."/>
            <person name="Winkler M.E."/>
        </authorList>
    </citation>
    <scope>NUCLEOTIDE SEQUENCE</scope>
</reference>
<protein>
    <submittedName>
        <fullName evidence="1">Uncharacterized protein</fullName>
    </submittedName>
</protein>
<accession>A0A383E165</accession>
<proteinExistence type="predicted"/>
<feature type="non-terminal residue" evidence="1">
    <location>
        <position position="1"/>
    </location>
</feature>
<gene>
    <name evidence="1" type="ORF">METZ01_LOCUS503441</name>
</gene>
<evidence type="ECO:0000313" key="1">
    <source>
        <dbReference type="EMBL" id="SVE50587.1"/>
    </source>
</evidence>
<sequence length="48" mass="5465">ESLGVFSAELQSQQTIEKENYDQMVSGMRQLYGELSERVAETIIAQEK</sequence>